<organism evidence="2 3">
    <name type="scientific">Suillus luteus UH-Slu-Lm8-n1</name>
    <dbReference type="NCBI Taxonomy" id="930992"/>
    <lineage>
        <taxon>Eukaryota</taxon>
        <taxon>Fungi</taxon>
        <taxon>Dikarya</taxon>
        <taxon>Basidiomycota</taxon>
        <taxon>Agaricomycotina</taxon>
        <taxon>Agaricomycetes</taxon>
        <taxon>Agaricomycetidae</taxon>
        <taxon>Boletales</taxon>
        <taxon>Suillineae</taxon>
        <taxon>Suillaceae</taxon>
        <taxon>Suillus</taxon>
    </lineage>
</organism>
<dbReference type="AlphaFoldDB" id="A0A0D0APW7"/>
<feature type="compositionally biased region" description="Basic and acidic residues" evidence="1">
    <location>
        <begin position="89"/>
        <end position="99"/>
    </location>
</feature>
<reference evidence="2 3" key="1">
    <citation type="submission" date="2014-04" db="EMBL/GenBank/DDBJ databases">
        <authorList>
            <consortium name="DOE Joint Genome Institute"/>
            <person name="Kuo A."/>
            <person name="Ruytinx J."/>
            <person name="Rineau F."/>
            <person name="Colpaert J."/>
            <person name="Kohler A."/>
            <person name="Nagy L.G."/>
            <person name="Floudas D."/>
            <person name="Copeland A."/>
            <person name="Barry K.W."/>
            <person name="Cichocki N."/>
            <person name="Veneault-Fourrey C."/>
            <person name="LaButti K."/>
            <person name="Lindquist E.A."/>
            <person name="Lipzen A."/>
            <person name="Lundell T."/>
            <person name="Morin E."/>
            <person name="Murat C."/>
            <person name="Sun H."/>
            <person name="Tunlid A."/>
            <person name="Henrissat B."/>
            <person name="Grigoriev I.V."/>
            <person name="Hibbett D.S."/>
            <person name="Martin F."/>
            <person name="Nordberg H.P."/>
            <person name="Cantor M.N."/>
            <person name="Hua S.X."/>
        </authorList>
    </citation>
    <scope>NUCLEOTIDE SEQUENCE [LARGE SCALE GENOMIC DNA]</scope>
    <source>
        <strain evidence="2 3">UH-Slu-Lm8-n1</strain>
    </source>
</reference>
<name>A0A0D0APW7_9AGAM</name>
<feature type="compositionally biased region" description="Low complexity" evidence="1">
    <location>
        <begin position="68"/>
        <end position="82"/>
    </location>
</feature>
<dbReference type="Proteomes" id="UP000054485">
    <property type="component" value="Unassembled WGS sequence"/>
</dbReference>
<dbReference type="InParanoid" id="A0A0D0APW7"/>
<evidence type="ECO:0000256" key="1">
    <source>
        <dbReference type="SAM" id="MobiDB-lite"/>
    </source>
</evidence>
<reference evidence="3" key="2">
    <citation type="submission" date="2015-01" db="EMBL/GenBank/DDBJ databases">
        <title>Evolutionary Origins and Diversification of the Mycorrhizal Mutualists.</title>
        <authorList>
            <consortium name="DOE Joint Genome Institute"/>
            <consortium name="Mycorrhizal Genomics Consortium"/>
            <person name="Kohler A."/>
            <person name="Kuo A."/>
            <person name="Nagy L.G."/>
            <person name="Floudas D."/>
            <person name="Copeland A."/>
            <person name="Barry K.W."/>
            <person name="Cichocki N."/>
            <person name="Veneault-Fourrey C."/>
            <person name="LaButti K."/>
            <person name="Lindquist E.A."/>
            <person name="Lipzen A."/>
            <person name="Lundell T."/>
            <person name="Morin E."/>
            <person name="Murat C."/>
            <person name="Riley R."/>
            <person name="Ohm R."/>
            <person name="Sun H."/>
            <person name="Tunlid A."/>
            <person name="Henrissat B."/>
            <person name="Grigoriev I.V."/>
            <person name="Hibbett D.S."/>
            <person name="Martin F."/>
        </authorList>
    </citation>
    <scope>NUCLEOTIDE SEQUENCE [LARGE SCALE GENOMIC DNA]</scope>
    <source>
        <strain evidence="3">UH-Slu-Lm8-n1</strain>
    </source>
</reference>
<dbReference type="HOGENOM" id="CLU_2211720_0_0_1"/>
<gene>
    <name evidence="2" type="ORF">CY34DRAFT_525288</name>
</gene>
<proteinExistence type="predicted"/>
<accession>A0A0D0APW7</accession>
<evidence type="ECO:0000313" key="2">
    <source>
        <dbReference type="EMBL" id="KIK36387.1"/>
    </source>
</evidence>
<protein>
    <submittedName>
        <fullName evidence="2">Uncharacterized protein</fullName>
    </submittedName>
</protein>
<keyword evidence="3" id="KW-1185">Reference proteome</keyword>
<feature type="region of interest" description="Disordered" evidence="1">
    <location>
        <begin position="66"/>
        <end position="107"/>
    </location>
</feature>
<evidence type="ECO:0000313" key="3">
    <source>
        <dbReference type="Proteomes" id="UP000054485"/>
    </source>
</evidence>
<sequence>MRQAVSYQRWLVTSLFKTSSYHLLSALGIRKNKNFSDFGKEMYCHGTNNVRHRTWCQTKSKQYKHFLTPTPTHTNHPKTTTHTIHHQQKKLDSRSEYVRRGQTRSVV</sequence>
<dbReference type="EMBL" id="KN835533">
    <property type="protein sequence ID" value="KIK36387.1"/>
    <property type="molecule type" value="Genomic_DNA"/>
</dbReference>